<dbReference type="Pfam" id="PF13730">
    <property type="entry name" value="HTH_36"/>
    <property type="match status" value="1"/>
</dbReference>
<dbReference type="InterPro" id="IPR036388">
    <property type="entry name" value="WH-like_DNA-bd_sf"/>
</dbReference>
<dbReference type="EMBL" id="LR797254">
    <property type="protein sequence ID" value="CAB4197531.1"/>
    <property type="molecule type" value="Genomic_DNA"/>
</dbReference>
<accession>A0A6J5PJR9</accession>
<dbReference type="EMBL" id="LR796844">
    <property type="protein sequence ID" value="CAB4169651.1"/>
    <property type="molecule type" value="Genomic_DNA"/>
</dbReference>
<gene>
    <name evidence="3" type="ORF">UFOVP1305_19</name>
    <name evidence="2" type="ORF">UFOVP896_57</name>
</gene>
<proteinExistence type="predicted"/>
<evidence type="ECO:0000256" key="1">
    <source>
        <dbReference type="SAM" id="MobiDB-lite"/>
    </source>
</evidence>
<reference evidence="2" key="1">
    <citation type="submission" date="2020-05" db="EMBL/GenBank/DDBJ databases">
        <authorList>
            <person name="Chiriac C."/>
            <person name="Salcher M."/>
            <person name="Ghai R."/>
            <person name="Kavagutti S V."/>
        </authorList>
    </citation>
    <scope>NUCLEOTIDE SEQUENCE</scope>
</reference>
<feature type="region of interest" description="Disordered" evidence="1">
    <location>
        <begin position="114"/>
        <end position="133"/>
    </location>
</feature>
<evidence type="ECO:0000313" key="2">
    <source>
        <dbReference type="EMBL" id="CAB4169651.1"/>
    </source>
</evidence>
<feature type="compositionally biased region" description="Polar residues" evidence="1">
    <location>
        <begin position="114"/>
        <end position="132"/>
    </location>
</feature>
<organism evidence="2">
    <name type="scientific">uncultured Caudovirales phage</name>
    <dbReference type="NCBI Taxonomy" id="2100421"/>
    <lineage>
        <taxon>Viruses</taxon>
        <taxon>Duplodnaviria</taxon>
        <taxon>Heunggongvirae</taxon>
        <taxon>Uroviricota</taxon>
        <taxon>Caudoviricetes</taxon>
        <taxon>Peduoviridae</taxon>
        <taxon>Maltschvirus</taxon>
        <taxon>Maltschvirus maltsch</taxon>
    </lineage>
</organism>
<name>A0A6J5PJR9_9CAUD</name>
<evidence type="ECO:0000313" key="3">
    <source>
        <dbReference type="EMBL" id="CAB4197531.1"/>
    </source>
</evidence>
<dbReference type="Gene3D" id="1.10.10.10">
    <property type="entry name" value="Winged helix-like DNA-binding domain superfamily/Winged helix DNA-binding domain"/>
    <property type="match status" value="1"/>
</dbReference>
<sequence>MPNNTTTNNERRISTDTGPFAIVPEWLLDMTVSDRAVRLYALLSRYADSEGYSWPSRRTLARRLHRSVDALDRAVKELVDADVLEVEARFDEAGDRTSNGYIVKRVAPATLLTGSRENAATGSRENAATGSRESAALMRDSLNESHLNEIAPTLVDAALSEPSTEIALRPLRDLVWDSLMMVCGIESSQITKSSRGAYNRAVKDLKEIGATEAQIVEHAFVFRKRWPEASLTPTALARRWAECDPERQHGTLALDASEQHELGRLVDAWQTTEAQ</sequence>
<protein>
    <submittedName>
        <fullName evidence="2">Helix-turn-helix domain containing protein</fullName>
    </submittedName>
</protein>